<feature type="transmembrane region" description="Helical" evidence="1">
    <location>
        <begin position="63"/>
        <end position="81"/>
    </location>
</feature>
<dbReference type="AlphaFoldDB" id="J4I8F2"/>
<organism evidence="3 4">
    <name type="scientific">Fibroporia radiculosa</name>
    <dbReference type="NCBI Taxonomy" id="599839"/>
    <lineage>
        <taxon>Eukaryota</taxon>
        <taxon>Fungi</taxon>
        <taxon>Dikarya</taxon>
        <taxon>Basidiomycota</taxon>
        <taxon>Agaricomycotina</taxon>
        <taxon>Agaricomycetes</taxon>
        <taxon>Polyporales</taxon>
        <taxon>Fibroporiaceae</taxon>
        <taxon>Fibroporia</taxon>
    </lineage>
</organism>
<dbReference type="Proteomes" id="UP000006352">
    <property type="component" value="Unassembled WGS sequence"/>
</dbReference>
<gene>
    <name evidence="3" type="ORF">FIBRA_01322</name>
</gene>
<reference evidence="3 4" key="1">
    <citation type="journal article" date="2012" name="Appl. Environ. Microbiol.">
        <title>Short-read sequencing for genomic analysis of the brown rot fungus Fibroporia radiculosa.</title>
        <authorList>
            <person name="Tang J.D."/>
            <person name="Perkins A.D."/>
            <person name="Sonstegard T.S."/>
            <person name="Schroeder S.G."/>
            <person name="Burgess S.C."/>
            <person name="Diehl S.V."/>
        </authorList>
    </citation>
    <scope>NUCLEOTIDE SEQUENCE [LARGE SCALE GENOMIC DNA]</scope>
    <source>
        <strain evidence="3 4">TFFH 294</strain>
    </source>
</reference>
<proteinExistence type="predicted"/>
<feature type="transmembrane region" description="Helical" evidence="1">
    <location>
        <begin position="174"/>
        <end position="193"/>
    </location>
</feature>
<evidence type="ECO:0000313" key="3">
    <source>
        <dbReference type="EMBL" id="CCL99306.1"/>
    </source>
</evidence>
<feature type="transmembrane region" description="Helical" evidence="1">
    <location>
        <begin position="29"/>
        <end position="54"/>
    </location>
</feature>
<dbReference type="GeneID" id="24094217"/>
<keyword evidence="1" id="KW-0472">Membrane</keyword>
<dbReference type="RefSeq" id="XP_012178589.1">
    <property type="nucleotide sequence ID" value="XM_012323199.1"/>
</dbReference>
<name>J4I8F2_9APHY</name>
<dbReference type="EMBL" id="HE796927">
    <property type="protein sequence ID" value="CCL99306.1"/>
    <property type="molecule type" value="Genomic_DNA"/>
</dbReference>
<evidence type="ECO:0000313" key="4">
    <source>
        <dbReference type="Proteomes" id="UP000006352"/>
    </source>
</evidence>
<evidence type="ECO:0000256" key="1">
    <source>
        <dbReference type="SAM" id="Phobius"/>
    </source>
</evidence>
<keyword evidence="1" id="KW-1133">Transmembrane helix</keyword>
<protein>
    <submittedName>
        <fullName evidence="3">Uncharacterized protein</fullName>
    </submittedName>
</protein>
<feature type="transmembrane region" description="Helical" evidence="1">
    <location>
        <begin position="199"/>
        <end position="221"/>
    </location>
</feature>
<dbReference type="HOGENOM" id="CLU_937008_0_0_1"/>
<evidence type="ECO:0000256" key="2">
    <source>
        <dbReference type="SAM" id="SignalP"/>
    </source>
</evidence>
<keyword evidence="4" id="KW-1185">Reference proteome</keyword>
<dbReference type="STRING" id="599839.J4I8F2"/>
<sequence length="297" mass="32555">MLGLALSALFDVLPWTTAAVSNCPAQSCKGVGIFEIAAIIINMGVNAVVASLVVRAISEGNRILFTITLALGVTPIVANLYSNVAQSFAVDDDICVAFGPVYVACKPAESLARLAIDCPPVDVVTRICATGCDLMAVFTAWKYLHHPIRHSYKSIVQPRIKLANLVLRDGKNNIFCVVLALFNVVSGICNFYYYSSLWASMSLLPMLLFPMSSIVMSRLLLHIWEIVSKSGYYDTQAEPWLWTSTERISRSIAFAAPSRRVTLAFDESHGVPQLGYMSVSKDYDSDGEDVESVLWIK</sequence>
<accession>J4I8F2</accession>
<feature type="chain" id="PRO_5003778781" evidence="2">
    <location>
        <begin position="19"/>
        <end position="297"/>
    </location>
</feature>
<keyword evidence="2" id="KW-0732">Signal</keyword>
<keyword evidence="1" id="KW-0812">Transmembrane</keyword>
<feature type="signal peptide" evidence="2">
    <location>
        <begin position="1"/>
        <end position="18"/>
    </location>
</feature>
<dbReference type="InParanoid" id="J4I8F2"/>